<accession>A0ABT1DTU3</accession>
<protein>
    <submittedName>
        <fullName evidence="1">Uncharacterized protein</fullName>
    </submittedName>
</protein>
<name>A0ABT1DTU3_9ACTN</name>
<proteinExistence type="predicted"/>
<sequence length="117" mass="13065">MTFPVGALALAVEERADVWAALGLRPVVLPVAPNYRKAMAGVQFESAEWLSEILVWTSGETELETLRLSDDRMVEKHYDLAEPRDLAVVVDELIGLLTRDTIPADAAVFPDYWAPRR</sequence>
<reference evidence="1 2" key="1">
    <citation type="submission" date="2022-06" db="EMBL/GenBank/DDBJ databases">
        <title>New Species of the Genus Actinoplanes, ActinopZanes ferrugineus.</title>
        <authorList>
            <person name="Ding P."/>
        </authorList>
    </citation>
    <scope>NUCLEOTIDE SEQUENCE [LARGE SCALE GENOMIC DNA]</scope>
    <source>
        <strain evidence="1 2">TRM88003</strain>
    </source>
</reference>
<dbReference type="EMBL" id="JAMYJR010000030">
    <property type="protein sequence ID" value="MCO8274278.1"/>
    <property type="molecule type" value="Genomic_DNA"/>
</dbReference>
<gene>
    <name evidence="1" type="ORF">M1L60_27125</name>
</gene>
<evidence type="ECO:0000313" key="1">
    <source>
        <dbReference type="EMBL" id="MCO8274278.1"/>
    </source>
</evidence>
<comment type="caution">
    <text evidence="1">The sequence shown here is derived from an EMBL/GenBank/DDBJ whole genome shotgun (WGS) entry which is preliminary data.</text>
</comment>
<evidence type="ECO:0000313" key="2">
    <source>
        <dbReference type="Proteomes" id="UP001523369"/>
    </source>
</evidence>
<dbReference type="RefSeq" id="WP_253240354.1">
    <property type="nucleotide sequence ID" value="NZ_JAMYJR010000030.1"/>
</dbReference>
<dbReference type="Proteomes" id="UP001523369">
    <property type="component" value="Unassembled WGS sequence"/>
</dbReference>
<organism evidence="1 2">
    <name type="scientific">Paractinoplanes aksuensis</name>
    <dbReference type="NCBI Taxonomy" id="2939490"/>
    <lineage>
        <taxon>Bacteria</taxon>
        <taxon>Bacillati</taxon>
        <taxon>Actinomycetota</taxon>
        <taxon>Actinomycetes</taxon>
        <taxon>Micromonosporales</taxon>
        <taxon>Micromonosporaceae</taxon>
        <taxon>Paractinoplanes</taxon>
    </lineage>
</organism>
<keyword evidence="2" id="KW-1185">Reference proteome</keyword>